<dbReference type="PANTHER" id="PTHR30579">
    <property type="entry name" value="TRANSCRIPTIONAL REGULATOR"/>
    <property type="match status" value="1"/>
</dbReference>
<evidence type="ECO:0000256" key="2">
    <source>
        <dbReference type="ARBA" id="ARBA00023015"/>
    </source>
</evidence>
<dbReference type="HOGENOM" id="CLU_039613_8_1_6"/>
<organism evidence="6 7">
    <name type="scientific">Oleispira antarctica RB-8</name>
    <dbReference type="NCBI Taxonomy" id="698738"/>
    <lineage>
        <taxon>Bacteria</taxon>
        <taxon>Pseudomonadati</taxon>
        <taxon>Pseudomonadota</taxon>
        <taxon>Gammaproteobacteria</taxon>
        <taxon>Oceanospirillales</taxon>
        <taxon>Oceanospirillaceae</taxon>
        <taxon>Oleispira</taxon>
    </lineage>
</organism>
<dbReference type="OrthoDB" id="9786526at2"/>
<dbReference type="GO" id="GO:0003677">
    <property type="term" value="F:DNA binding"/>
    <property type="evidence" value="ECO:0007669"/>
    <property type="project" value="UniProtKB-KW"/>
</dbReference>
<dbReference type="FunFam" id="1.10.10.10:FF:000001">
    <property type="entry name" value="LysR family transcriptional regulator"/>
    <property type="match status" value="1"/>
</dbReference>
<keyword evidence="3" id="KW-0238">DNA-binding</keyword>
<dbReference type="PRINTS" id="PR00039">
    <property type="entry name" value="HTHLYSR"/>
</dbReference>
<evidence type="ECO:0000313" key="7">
    <source>
        <dbReference type="Proteomes" id="UP000032749"/>
    </source>
</evidence>
<dbReference type="InterPro" id="IPR036390">
    <property type="entry name" value="WH_DNA-bd_sf"/>
</dbReference>
<evidence type="ECO:0000259" key="5">
    <source>
        <dbReference type="PROSITE" id="PS50931"/>
    </source>
</evidence>
<feature type="domain" description="HTH lysR-type" evidence="5">
    <location>
        <begin position="1"/>
        <end position="58"/>
    </location>
</feature>
<protein>
    <submittedName>
        <fullName evidence="6">Transcriptional regulator, LysR family</fullName>
    </submittedName>
</protein>
<comment type="similarity">
    <text evidence="1">Belongs to the LysR transcriptional regulatory family.</text>
</comment>
<accession>R4YQR0</accession>
<evidence type="ECO:0000256" key="3">
    <source>
        <dbReference type="ARBA" id="ARBA00023125"/>
    </source>
</evidence>
<dbReference type="AlphaFoldDB" id="R4YQR0"/>
<evidence type="ECO:0000313" key="6">
    <source>
        <dbReference type="EMBL" id="CCK77290.1"/>
    </source>
</evidence>
<dbReference type="STRING" id="698738.OLEAN_C31140"/>
<gene>
    <name evidence="6" type="ORF">OLEAN_C31140</name>
</gene>
<dbReference type="GO" id="GO:0003700">
    <property type="term" value="F:DNA-binding transcription factor activity"/>
    <property type="evidence" value="ECO:0007669"/>
    <property type="project" value="InterPro"/>
</dbReference>
<dbReference type="Proteomes" id="UP000032749">
    <property type="component" value="Chromosome"/>
</dbReference>
<dbReference type="PROSITE" id="PS50931">
    <property type="entry name" value="HTH_LYSR"/>
    <property type="match status" value="1"/>
</dbReference>
<dbReference type="SUPFAM" id="SSF46785">
    <property type="entry name" value="Winged helix' DNA-binding domain"/>
    <property type="match status" value="1"/>
</dbReference>
<dbReference type="InterPro" id="IPR005119">
    <property type="entry name" value="LysR_subst-bd"/>
</dbReference>
<sequence length="281" mass="31802">MDIQLAKTFLEIMSAGSFQEAAKRLHVTQTTVTARVKSLEESLGCRLFIRNRAGASLTQEGERFVEHAKNLVFTWQRAKLDLSKPSEAAPGLVVGVENSLWNPLLVETINQLLVEKQNIVFDARIEEESLLIKQLDQGLLDAVLVHKPHYRSNLVVELLMEEKLIHVRSTKEPLPNLFIDWGNEFKAQYDAVLPHPRQQGFKTNLGPLALKVMLSQGGNGYFRTRVVQKYLASGELERVVGAPEFSYPVYLLYGEQAVSEALSRFTYALKQQSKTLDYWSV</sequence>
<dbReference type="PANTHER" id="PTHR30579:SF8">
    <property type="entry name" value="HTH-TYPE TRANSCRIPTIONAL REGULATOR HDFR"/>
    <property type="match status" value="1"/>
</dbReference>
<name>R4YQR0_OLEAN</name>
<dbReference type="SUPFAM" id="SSF53850">
    <property type="entry name" value="Periplasmic binding protein-like II"/>
    <property type="match status" value="1"/>
</dbReference>
<dbReference type="InterPro" id="IPR050176">
    <property type="entry name" value="LTTR"/>
</dbReference>
<keyword evidence="4" id="KW-0804">Transcription</keyword>
<dbReference type="PATRIC" id="fig|698738.3.peg.3236"/>
<proteinExistence type="inferred from homology"/>
<dbReference type="Gene3D" id="1.10.10.10">
    <property type="entry name" value="Winged helix-like DNA-binding domain superfamily/Winged helix DNA-binding domain"/>
    <property type="match status" value="1"/>
</dbReference>
<keyword evidence="2" id="KW-0805">Transcription regulation</keyword>
<dbReference type="InterPro" id="IPR036388">
    <property type="entry name" value="WH-like_DNA-bd_sf"/>
</dbReference>
<evidence type="ECO:0000256" key="4">
    <source>
        <dbReference type="ARBA" id="ARBA00023163"/>
    </source>
</evidence>
<reference evidence="6 7" key="1">
    <citation type="journal article" date="2013" name="Nat. Commun.">
        <title>Genome sequence and functional genomic analysis of the oil-degrading bacterium Oleispira antarctica.</title>
        <authorList>
            <person name="Kube M."/>
            <person name="Chernikova T.N."/>
            <person name="Al-Ramahi Y."/>
            <person name="Beloqui A."/>
            <person name="Lopez-Cortez N."/>
            <person name="Guazzaroni M.E."/>
            <person name="Heipieper H.J."/>
            <person name="Klages S."/>
            <person name="Kotsyurbenko O.R."/>
            <person name="Langer I."/>
            <person name="Nechitaylo T.Y."/>
            <person name="Lunsdorf H."/>
            <person name="Fernandez M."/>
            <person name="Juarez S."/>
            <person name="Ciordia S."/>
            <person name="Singer A."/>
            <person name="Kagan O."/>
            <person name="Egorova O."/>
            <person name="Petit P.A."/>
            <person name="Stogios P."/>
            <person name="Kim Y."/>
            <person name="Tchigvintsev A."/>
            <person name="Flick R."/>
            <person name="Denaro R."/>
            <person name="Genovese M."/>
            <person name="Albar J.P."/>
            <person name="Reva O.N."/>
            <person name="Martinez-Gomariz M."/>
            <person name="Tran H."/>
            <person name="Ferrer M."/>
            <person name="Savchenko A."/>
            <person name="Yakunin A.F."/>
            <person name="Yakimov M.M."/>
            <person name="Golyshina O.V."/>
            <person name="Reinhardt R."/>
            <person name="Golyshin P.N."/>
        </authorList>
    </citation>
    <scope>NUCLEOTIDE SEQUENCE [LARGE SCALE GENOMIC DNA]</scope>
</reference>
<evidence type="ECO:0000256" key="1">
    <source>
        <dbReference type="ARBA" id="ARBA00009437"/>
    </source>
</evidence>
<dbReference type="EMBL" id="FO203512">
    <property type="protein sequence ID" value="CCK77290.1"/>
    <property type="molecule type" value="Genomic_DNA"/>
</dbReference>
<dbReference type="InterPro" id="IPR000847">
    <property type="entry name" value="LysR_HTH_N"/>
</dbReference>
<dbReference type="Pfam" id="PF03466">
    <property type="entry name" value="LysR_substrate"/>
    <property type="match status" value="1"/>
</dbReference>
<dbReference type="KEGG" id="oai:OLEAN_C31140"/>
<keyword evidence="7" id="KW-1185">Reference proteome</keyword>
<dbReference type="Pfam" id="PF00126">
    <property type="entry name" value="HTH_1"/>
    <property type="match status" value="1"/>
</dbReference>